<sequence>MDTSLLNHPDTPRIPAQAPAQDGGYALFREEPYTEIEWTLRIPPDAYAAAEPDPMSFMRSKVDWYLDTLEVFLVKLMIPDVVYRDWPTMKWWIDQLADGFTSKHKRRTDKLQELRFKVMDPPCEPGEAALSLSPNRFPKLQYLALRGVNLRWEDGLPSALTTLDLSECRCPSDEADFATFAMMLRSAKNLRTLRLHNCLPEATAMPFASTVEEVAARMVFLPRLVSLDVEDLLDRLCQFFRYLDIPYTISQRIIVHWPYVSAFEWSPNLFPFNHPFHQARTVHMLLAVTCEPTTRPPDLPHRDVFDGVVSMVCMLCIKPDASPVEFSRSLTVMARALFSSPVGPLAEHLHGSSPQSRLQVLTIRMNLYDRILCDIIWDEVLARTPQLQMLTAVDTGAFGVACKFLAAACDSRREPQQHLPHLQVFCLEGIADNEDLMPALSSYTRWRYTTQGRLGKLSLTLRQGAMWRRGHNGPHEDMFTLWCQNLLRFVAELWIDGTPWSSIQG</sequence>
<evidence type="ECO:0000313" key="3">
    <source>
        <dbReference type="Proteomes" id="UP000256964"/>
    </source>
</evidence>
<organism evidence="2 3">
    <name type="scientific">Lentinus brumalis</name>
    <dbReference type="NCBI Taxonomy" id="2498619"/>
    <lineage>
        <taxon>Eukaryota</taxon>
        <taxon>Fungi</taxon>
        <taxon>Dikarya</taxon>
        <taxon>Basidiomycota</taxon>
        <taxon>Agaricomycotina</taxon>
        <taxon>Agaricomycetes</taxon>
        <taxon>Polyporales</taxon>
        <taxon>Polyporaceae</taxon>
        <taxon>Lentinus</taxon>
    </lineage>
</organism>
<name>A0A371CP51_9APHY</name>
<dbReference type="Gene3D" id="3.80.10.10">
    <property type="entry name" value="Ribonuclease Inhibitor"/>
    <property type="match status" value="1"/>
</dbReference>
<dbReference type="SUPFAM" id="SSF52047">
    <property type="entry name" value="RNI-like"/>
    <property type="match status" value="1"/>
</dbReference>
<evidence type="ECO:0000313" key="2">
    <source>
        <dbReference type="EMBL" id="RDX42078.1"/>
    </source>
</evidence>
<reference evidence="2 3" key="1">
    <citation type="journal article" date="2018" name="Biotechnol. Biofuels">
        <title>Integrative visual omics of the white-rot fungus Polyporus brumalis exposes the biotechnological potential of its oxidative enzymes for delignifying raw plant biomass.</title>
        <authorList>
            <person name="Miyauchi S."/>
            <person name="Rancon A."/>
            <person name="Drula E."/>
            <person name="Hage H."/>
            <person name="Chaduli D."/>
            <person name="Favel A."/>
            <person name="Grisel S."/>
            <person name="Henrissat B."/>
            <person name="Herpoel-Gimbert I."/>
            <person name="Ruiz-Duenas F.J."/>
            <person name="Chevret D."/>
            <person name="Hainaut M."/>
            <person name="Lin J."/>
            <person name="Wang M."/>
            <person name="Pangilinan J."/>
            <person name="Lipzen A."/>
            <person name="Lesage-Meessen L."/>
            <person name="Navarro D."/>
            <person name="Riley R."/>
            <person name="Grigoriev I.V."/>
            <person name="Zhou S."/>
            <person name="Raouche S."/>
            <person name="Rosso M.N."/>
        </authorList>
    </citation>
    <scope>NUCLEOTIDE SEQUENCE [LARGE SCALE GENOMIC DNA]</scope>
    <source>
        <strain evidence="2 3">BRFM 1820</strain>
    </source>
</reference>
<evidence type="ECO:0008006" key="4">
    <source>
        <dbReference type="Google" id="ProtNLM"/>
    </source>
</evidence>
<dbReference type="Proteomes" id="UP000256964">
    <property type="component" value="Unassembled WGS sequence"/>
</dbReference>
<gene>
    <name evidence="2" type="ORF">OH76DRAFT_148048</name>
</gene>
<keyword evidence="3" id="KW-1185">Reference proteome</keyword>
<dbReference type="AlphaFoldDB" id="A0A371CP51"/>
<protein>
    <recommendedName>
        <fullName evidence="4">F-box domain-containing protein</fullName>
    </recommendedName>
</protein>
<evidence type="ECO:0000256" key="1">
    <source>
        <dbReference type="SAM" id="MobiDB-lite"/>
    </source>
</evidence>
<proteinExistence type="predicted"/>
<dbReference type="EMBL" id="KZ857494">
    <property type="protein sequence ID" value="RDX42078.1"/>
    <property type="molecule type" value="Genomic_DNA"/>
</dbReference>
<accession>A0A371CP51</accession>
<dbReference type="InterPro" id="IPR032675">
    <property type="entry name" value="LRR_dom_sf"/>
</dbReference>
<feature type="region of interest" description="Disordered" evidence="1">
    <location>
        <begin position="1"/>
        <end position="21"/>
    </location>
</feature>